<accession>A0AA41S8U5</accession>
<organism evidence="3 4">
    <name type="scientific">Papaver nudicaule</name>
    <name type="common">Iceland poppy</name>
    <dbReference type="NCBI Taxonomy" id="74823"/>
    <lineage>
        <taxon>Eukaryota</taxon>
        <taxon>Viridiplantae</taxon>
        <taxon>Streptophyta</taxon>
        <taxon>Embryophyta</taxon>
        <taxon>Tracheophyta</taxon>
        <taxon>Spermatophyta</taxon>
        <taxon>Magnoliopsida</taxon>
        <taxon>Ranunculales</taxon>
        <taxon>Papaveraceae</taxon>
        <taxon>Papaveroideae</taxon>
        <taxon>Papaver</taxon>
    </lineage>
</organism>
<feature type="domain" description="Gag1-like clamp" evidence="2">
    <location>
        <begin position="67"/>
        <end position="107"/>
    </location>
</feature>
<protein>
    <recommendedName>
        <fullName evidence="2">Gag1-like clamp domain-containing protein</fullName>
    </recommendedName>
</protein>
<dbReference type="PANTHER" id="PTHR33373:SF28">
    <property type="entry name" value="OS07G0479600 PROTEIN"/>
    <property type="match status" value="1"/>
</dbReference>
<dbReference type="Pfam" id="PF13259">
    <property type="entry name" value="clamp_Gag1-like"/>
    <property type="match status" value="1"/>
</dbReference>
<dbReference type="Proteomes" id="UP001177140">
    <property type="component" value="Unassembled WGS sequence"/>
</dbReference>
<proteinExistence type="predicted"/>
<evidence type="ECO:0000256" key="1">
    <source>
        <dbReference type="SAM" id="MobiDB-lite"/>
    </source>
</evidence>
<comment type="caution">
    <text evidence="3">The sequence shown here is derived from an EMBL/GenBank/DDBJ whole genome shotgun (WGS) entry which is preliminary data.</text>
</comment>
<gene>
    <name evidence="3" type="ORF">MKW94_023201</name>
</gene>
<dbReference type="InterPro" id="IPR025124">
    <property type="entry name" value="Gag1-like_clamp"/>
</dbReference>
<reference evidence="3" key="1">
    <citation type="submission" date="2022-03" db="EMBL/GenBank/DDBJ databases">
        <title>A functionally conserved STORR gene fusion in Papaver species that diverged 16.8 million years ago.</title>
        <authorList>
            <person name="Catania T."/>
        </authorList>
    </citation>
    <scope>NUCLEOTIDE SEQUENCE</scope>
    <source>
        <strain evidence="3">S-191538</strain>
    </source>
</reference>
<sequence length="107" mass="12238">MDKDVSVSLSHEKPPSMGSAFNSEDKKPTDNASVFVNQAEKAWHEMRKDWAGSLSQKTQRVPKEPVLSWSLTYDDLLLTHDPFPQPIPLPEMVDFLVDIWHEEGLFD</sequence>
<feature type="region of interest" description="Disordered" evidence="1">
    <location>
        <begin position="1"/>
        <end position="30"/>
    </location>
</feature>
<evidence type="ECO:0000313" key="4">
    <source>
        <dbReference type="Proteomes" id="UP001177140"/>
    </source>
</evidence>
<keyword evidence="4" id="KW-1185">Reference proteome</keyword>
<dbReference type="EMBL" id="JAJJMA010090946">
    <property type="protein sequence ID" value="MCL7029498.1"/>
    <property type="molecule type" value="Genomic_DNA"/>
</dbReference>
<evidence type="ECO:0000313" key="3">
    <source>
        <dbReference type="EMBL" id="MCL7029498.1"/>
    </source>
</evidence>
<evidence type="ECO:0000259" key="2">
    <source>
        <dbReference type="Pfam" id="PF13259"/>
    </source>
</evidence>
<feature type="compositionally biased region" description="Basic and acidic residues" evidence="1">
    <location>
        <begin position="1"/>
        <end position="14"/>
    </location>
</feature>
<dbReference type="PANTHER" id="PTHR33373">
    <property type="entry name" value="OS07G0479600 PROTEIN"/>
    <property type="match status" value="1"/>
</dbReference>
<name>A0AA41S8U5_PAPNU</name>
<dbReference type="AlphaFoldDB" id="A0AA41S8U5"/>